<dbReference type="RefSeq" id="WP_072738385.1">
    <property type="nucleotide sequence ID" value="NZ_CP048813.1"/>
</dbReference>
<organism evidence="9 10">
    <name type="scientific">Rhodococcus triatomae</name>
    <dbReference type="NCBI Taxonomy" id="300028"/>
    <lineage>
        <taxon>Bacteria</taxon>
        <taxon>Bacillati</taxon>
        <taxon>Actinomycetota</taxon>
        <taxon>Actinomycetes</taxon>
        <taxon>Mycobacteriales</taxon>
        <taxon>Nocardiaceae</taxon>
        <taxon>Rhodococcus</taxon>
    </lineage>
</organism>
<dbReference type="Proteomes" id="UP000183263">
    <property type="component" value="Unassembled WGS sequence"/>
</dbReference>
<evidence type="ECO:0000256" key="1">
    <source>
        <dbReference type="ARBA" id="ARBA00004651"/>
    </source>
</evidence>
<dbReference type="SUPFAM" id="SSF48317">
    <property type="entry name" value="Acid phosphatase/Vanadium-dependent haloperoxidase"/>
    <property type="match status" value="1"/>
</dbReference>
<gene>
    <name evidence="9" type="ORF">SAMN05444695_106133</name>
</gene>
<keyword evidence="5 7" id="KW-1133">Transmembrane helix</keyword>
<dbReference type="GO" id="GO:0005886">
    <property type="term" value="C:plasma membrane"/>
    <property type="evidence" value="ECO:0007669"/>
    <property type="project" value="UniProtKB-SubCell"/>
</dbReference>
<evidence type="ECO:0000313" key="10">
    <source>
        <dbReference type="Proteomes" id="UP000183263"/>
    </source>
</evidence>
<sequence>MLSRTFAAAAVLVVAAFVLVGLFLALADPSGALYRGVVPHTAQLPGIGYLAEAGVLALIGLFAVAAWRVRRGHPARRAAVVTGACGVLVAYAASELLKMFLTEERPCRAELALPVCPEAGDWSFPSNHAVIAFGLATAVTILVPRFAWAALPLAAVVAAGRVLQGVHYPHDVLAGSVLGISVTLAVAVAATPPLGAIVRRRTGSTSRRNAAAARW</sequence>
<keyword evidence="2" id="KW-1003">Cell membrane</keyword>
<dbReference type="AlphaFoldDB" id="A0A1G8JBS1"/>
<dbReference type="SMART" id="SM00014">
    <property type="entry name" value="acidPPc"/>
    <property type="match status" value="1"/>
</dbReference>
<evidence type="ECO:0000259" key="8">
    <source>
        <dbReference type="SMART" id="SM00014"/>
    </source>
</evidence>
<dbReference type="OrthoDB" id="5243958at2"/>
<feature type="transmembrane region" description="Helical" evidence="7">
    <location>
        <begin position="46"/>
        <end position="67"/>
    </location>
</feature>
<dbReference type="EMBL" id="FNDN01000006">
    <property type="protein sequence ID" value="SDI28437.1"/>
    <property type="molecule type" value="Genomic_DNA"/>
</dbReference>
<keyword evidence="10" id="KW-1185">Reference proteome</keyword>
<name>A0A1G8JBS1_9NOCA</name>
<keyword evidence="3 7" id="KW-0812">Transmembrane</keyword>
<evidence type="ECO:0000256" key="5">
    <source>
        <dbReference type="ARBA" id="ARBA00022989"/>
    </source>
</evidence>
<keyword evidence="4" id="KW-0378">Hydrolase</keyword>
<dbReference type="Pfam" id="PF01569">
    <property type="entry name" value="PAP2"/>
    <property type="match status" value="1"/>
</dbReference>
<dbReference type="PANTHER" id="PTHR14969:SF62">
    <property type="entry name" value="DECAPRENYLPHOSPHORYL-5-PHOSPHORIBOSE PHOSPHATASE RV3807C-RELATED"/>
    <property type="match status" value="1"/>
</dbReference>
<evidence type="ECO:0000313" key="9">
    <source>
        <dbReference type="EMBL" id="SDI28437.1"/>
    </source>
</evidence>
<evidence type="ECO:0000256" key="3">
    <source>
        <dbReference type="ARBA" id="ARBA00022692"/>
    </source>
</evidence>
<dbReference type="InterPro" id="IPR000326">
    <property type="entry name" value="PAP2/HPO"/>
</dbReference>
<accession>A0A1G8JBS1</accession>
<feature type="domain" description="Phosphatidic acid phosphatase type 2/haloperoxidase" evidence="8">
    <location>
        <begin position="75"/>
        <end position="187"/>
    </location>
</feature>
<feature type="transmembrane region" description="Helical" evidence="7">
    <location>
        <begin position="122"/>
        <end position="143"/>
    </location>
</feature>
<comment type="subcellular location">
    <subcellularLocation>
        <location evidence="1">Cell membrane</location>
        <topology evidence="1">Multi-pass membrane protein</topology>
    </subcellularLocation>
</comment>
<keyword evidence="6 7" id="KW-0472">Membrane</keyword>
<protein>
    <submittedName>
        <fullName evidence="9">Undecaprenyl-diphosphatase</fullName>
    </submittedName>
</protein>
<dbReference type="PANTHER" id="PTHR14969">
    <property type="entry name" value="SPHINGOSINE-1-PHOSPHATE PHOSPHOHYDROLASE"/>
    <property type="match status" value="1"/>
</dbReference>
<evidence type="ECO:0000256" key="4">
    <source>
        <dbReference type="ARBA" id="ARBA00022801"/>
    </source>
</evidence>
<dbReference type="InterPro" id="IPR036938">
    <property type="entry name" value="PAP2/HPO_sf"/>
</dbReference>
<proteinExistence type="predicted"/>
<feature type="transmembrane region" description="Helical" evidence="7">
    <location>
        <begin position="172"/>
        <end position="198"/>
    </location>
</feature>
<reference evidence="9 10" key="1">
    <citation type="submission" date="2016-10" db="EMBL/GenBank/DDBJ databases">
        <authorList>
            <person name="de Groot N.N."/>
        </authorList>
    </citation>
    <scope>NUCLEOTIDE SEQUENCE [LARGE SCALE GENOMIC DNA]</scope>
    <source>
        <strain evidence="9 10">DSM 44892</strain>
    </source>
</reference>
<evidence type="ECO:0000256" key="6">
    <source>
        <dbReference type="ARBA" id="ARBA00023136"/>
    </source>
</evidence>
<evidence type="ECO:0000256" key="2">
    <source>
        <dbReference type="ARBA" id="ARBA00022475"/>
    </source>
</evidence>
<dbReference type="GO" id="GO:0016787">
    <property type="term" value="F:hydrolase activity"/>
    <property type="evidence" value="ECO:0007669"/>
    <property type="project" value="UniProtKB-KW"/>
</dbReference>
<dbReference type="Gene3D" id="1.20.144.10">
    <property type="entry name" value="Phosphatidic acid phosphatase type 2/haloperoxidase"/>
    <property type="match status" value="1"/>
</dbReference>
<evidence type="ECO:0000256" key="7">
    <source>
        <dbReference type="SAM" id="Phobius"/>
    </source>
</evidence>